<dbReference type="GO" id="GO:0050252">
    <property type="term" value="F:retinol O-fatty-acyltransferase activity"/>
    <property type="evidence" value="ECO:0007669"/>
    <property type="project" value="UniProtKB-EC"/>
</dbReference>
<evidence type="ECO:0000256" key="7">
    <source>
        <dbReference type="ARBA" id="ARBA00001764"/>
    </source>
</evidence>
<dbReference type="PIRSF" id="PIRSF500231">
    <property type="entry name" value="Oat_dag"/>
    <property type="match status" value="1"/>
</dbReference>
<comment type="caution">
    <text evidence="33">The sequence shown here is derived from an EMBL/GenBank/DDBJ whole genome shotgun (WGS) entry which is preliminary data.</text>
</comment>
<sequence length="540" mass="62729">MHSCHSRYIDRVRSFTRVNGALFETSLAFLAHIHVKMDEVRRRKASVESKESQESSWSSVGTNAQTNQTKRKFSFAQQRQLEDKKGPCERQVHRAQDSLFSQSSGWTNFRGFFNLSILLLVISNGRVALENVIKYGILISPLQWISLLFKDISFWNWPNLALLIASNVTIITIFFSELIISYGWLGNRFAGVFYTFLIATHLSVPAIFTLLAPAQNPIFAVAAMSIFVIEALKMVSYVHVNYWARCAHEEMAQAKQKHKHLPGGEDGKCTALHPDLKDELSLYEMARLYPSTLTLSNLYYFMLAPTLCYELKFPRTHRIRKHFLLKRIVEVVFLGFLIAALIQQWMVPTVHNSMGPLSEMEFTRCLERLLKLAVPNHVIWLIFFYSTFHSLLNLIAEVLRFADREFYRDFWNAETVSYFWKTWNIPVHRWALRHIYMPMTRNNWSKSSAVFAVFFVSAFFHEYLVSVPLQMFRIWALMGMLAQVPLSFVTDRIVKGGRAGNVVVWLSLIVGQPLAILMYVHDWYIIHHPQLITENSIYEF</sequence>
<feature type="transmembrane region" description="Helical" evidence="32">
    <location>
        <begin position="191"/>
        <end position="211"/>
    </location>
</feature>
<evidence type="ECO:0000313" key="33">
    <source>
        <dbReference type="EMBL" id="CAD6193928.1"/>
    </source>
</evidence>
<comment type="catalytic activity">
    <reaction evidence="23">
        <text>1-octadecanoyl-2-(5Z,8Z,11Z,14Z-eicosatetraenoyl)-sn-glycerol + (9Z)-octadecenoyl-CoA = 1-octadecanoyl-2-(5Z,8Z,11Z,14Z)-eicosatetraenoyl-3-(9Z)-octadecenoyl-sn-glycerol + CoA</text>
        <dbReference type="Rhea" id="RHEA:38307"/>
        <dbReference type="ChEBI" id="CHEBI:57287"/>
        <dbReference type="ChEBI" id="CHEBI:57387"/>
        <dbReference type="ChEBI" id="CHEBI:75728"/>
        <dbReference type="ChEBI" id="CHEBI:75729"/>
    </reaction>
    <physiologicalReaction direction="left-to-right" evidence="23">
        <dbReference type="Rhea" id="RHEA:38308"/>
    </physiologicalReaction>
</comment>
<comment type="catalytic activity">
    <reaction evidence="25">
        <text>1,2-di-(9Z-octadecenoyl)-glycerol + (9Z)-octadecenoate + H(+) = 1,2,3-tri-(9Z-octadecenoyl)-glycerol + H2O</text>
        <dbReference type="Rhea" id="RHEA:38379"/>
        <dbReference type="ChEBI" id="CHEBI:15377"/>
        <dbReference type="ChEBI" id="CHEBI:15378"/>
        <dbReference type="ChEBI" id="CHEBI:30823"/>
        <dbReference type="ChEBI" id="CHEBI:52323"/>
        <dbReference type="ChEBI" id="CHEBI:53753"/>
    </reaction>
    <physiologicalReaction direction="left-to-right" evidence="25">
        <dbReference type="Rhea" id="RHEA:38380"/>
    </physiologicalReaction>
</comment>
<evidence type="ECO:0000256" key="14">
    <source>
        <dbReference type="ARBA" id="ARBA00022989"/>
    </source>
</evidence>
<comment type="catalytic activity">
    <reaction evidence="22">
        <text>2-(9Z-octadecenoyl)-glycerol + (9Z)-octadecenoyl-CoA = 1,2-di-(9Z-octadecenoyl)-sn-glycerol + CoA</text>
        <dbReference type="Rhea" id="RHEA:37911"/>
        <dbReference type="ChEBI" id="CHEBI:52333"/>
        <dbReference type="ChEBI" id="CHEBI:57287"/>
        <dbReference type="ChEBI" id="CHEBI:57387"/>
        <dbReference type="ChEBI" id="CHEBI:73990"/>
    </reaction>
    <physiologicalReaction direction="left-to-right" evidence="22">
        <dbReference type="Rhea" id="RHEA:37912"/>
    </physiologicalReaction>
</comment>
<evidence type="ECO:0000256" key="20">
    <source>
        <dbReference type="ARBA" id="ARBA00047807"/>
    </source>
</evidence>
<evidence type="ECO:0000256" key="25">
    <source>
        <dbReference type="ARBA" id="ARBA00048728"/>
    </source>
</evidence>
<evidence type="ECO:0000313" key="34">
    <source>
        <dbReference type="Proteomes" id="UP000835052"/>
    </source>
</evidence>
<evidence type="ECO:0000256" key="17">
    <source>
        <dbReference type="ARBA" id="ARBA00023610"/>
    </source>
</evidence>
<comment type="catalytic activity">
    <reaction evidence="7">
        <text>all-trans-retinol + hexadecanoyl-CoA = all-trans-retinyl hexadecanoate + CoA</text>
        <dbReference type="Rhea" id="RHEA:38175"/>
        <dbReference type="ChEBI" id="CHEBI:17336"/>
        <dbReference type="ChEBI" id="CHEBI:17616"/>
        <dbReference type="ChEBI" id="CHEBI:57287"/>
        <dbReference type="ChEBI" id="CHEBI:57379"/>
    </reaction>
    <physiologicalReaction direction="left-to-right" evidence="7">
        <dbReference type="Rhea" id="RHEA:38176"/>
    </physiologicalReaction>
</comment>
<feature type="transmembrane region" description="Helical" evidence="32">
    <location>
        <begin position="328"/>
        <end position="347"/>
    </location>
</feature>
<comment type="subcellular location">
    <subcellularLocation>
        <location evidence="8 29">Endoplasmic reticulum membrane</location>
        <topology evidence="8 29">Multi-pass membrane protein</topology>
    </subcellularLocation>
</comment>
<evidence type="ECO:0000256" key="4">
    <source>
        <dbReference type="ARBA" id="ARBA00001118"/>
    </source>
</evidence>
<dbReference type="EMBL" id="CAJGYM010000039">
    <property type="protein sequence ID" value="CAD6193928.1"/>
    <property type="molecule type" value="Genomic_DNA"/>
</dbReference>
<comment type="catalytic activity">
    <reaction evidence="27">
        <text>1-(9Z-octadecenoyl)-glycerol + (9Z)-octadecenoyl-CoA = 1,2-di-(9Z-octadecenoyl)-glycerol + CoA</text>
        <dbReference type="Rhea" id="RHEA:37915"/>
        <dbReference type="ChEBI" id="CHEBI:52323"/>
        <dbReference type="ChEBI" id="CHEBI:57287"/>
        <dbReference type="ChEBI" id="CHEBI:57387"/>
        <dbReference type="ChEBI" id="CHEBI:75342"/>
    </reaction>
    <physiologicalReaction direction="left-to-right" evidence="27">
        <dbReference type="Rhea" id="RHEA:37916"/>
    </physiologicalReaction>
</comment>
<comment type="catalytic activity">
    <reaction evidence="24">
        <text>an acyl-CoA + a 1,2-diacyl-sn-glycerol = a triacyl-sn-glycerol + CoA</text>
        <dbReference type="Rhea" id="RHEA:10868"/>
        <dbReference type="ChEBI" id="CHEBI:17815"/>
        <dbReference type="ChEBI" id="CHEBI:57287"/>
        <dbReference type="ChEBI" id="CHEBI:58342"/>
        <dbReference type="ChEBI" id="CHEBI:64615"/>
        <dbReference type="EC" id="2.3.1.20"/>
    </reaction>
    <physiologicalReaction direction="left-to-right" evidence="24">
        <dbReference type="Rhea" id="RHEA:10869"/>
    </physiologicalReaction>
</comment>
<evidence type="ECO:0000256" key="16">
    <source>
        <dbReference type="ARBA" id="ARBA00023315"/>
    </source>
</evidence>
<comment type="catalytic activity">
    <reaction evidence="2">
        <text>all-trans-retinol + an acyl-CoA = an all-trans-retinyl ester + CoA</text>
        <dbReference type="Rhea" id="RHEA:11488"/>
        <dbReference type="ChEBI" id="CHEBI:17336"/>
        <dbReference type="ChEBI" id="CHEBI:57287"/>
        <dbReference type="ChEBI" id="CHEBI:58342"/>
        <dbReference type="ChEBI" id="CHEBI:63410"/>
        <dbReference type="EC" id="2.3.1.76"/>
    </reaction>
    <physiologicalReaction direction="left-to-right" evidence="2">
        <dbReference type="Rhea" id="RHEA:11489"/>
    </physiologicalReaction>
</comment>
<feature type="active site" evidence="30">
    <location>
        <position position="461"/>
    </location>
</feature>
<dbReference type="PIRSF" id="PIRSF000439">
    <property type="entry name" value="Oat_ACAT_DAG_ARE"/>
    <property type="match status" value="1"/>
</dbReference>
<dbReference type="InterPro" id="IPR014371">
    <property type="entry name" value="Oat_ACAT_DAG_ARE"/>
</dbReference>
<comment type="catalytic activity">
    <reaction evidence="6">
        <text>1,2-di-(9Z-octadecenoyl)-sn-glycerol + hexadecanoyl-CoA = 1,2-di-(9Z)-octadecenoyl-3-hexadecanoyl-sn-glycerol + CoA</text>
        <dbReference type="Rhea" id="RHEA:38163"/>
        <dbReference type="ChEBI" id="CHEBI:52333"/>
        <dbReference type="ChEBI" id="CHEBI:57287"/>
        <dbReference type="ChEBI" id="CHEBI:57379"/>
        <dbReference type="ChEBI" id="CHEBI:75583"/>
    </reaction>
    <physiologicalReaction direction="left-to-right" evidence="6">
        <dbReference type="Rhea" id="RHEA:38164"/>
    </physiologicalReaction>
</comment>
<gene>
    <name evidence="33" type="ORF">CAUJ_LOCUS9847</name>
</gene>
<feature type="region of interest" description="Disordered" evidence="31">
    <location>
        <begin position="46"/>
        <end position="66"/>
    </location>
</feature>
<evidence type="ECO:0000256" key="21">
    <source>
        <dbReference type="ARBA" id="ARBA00048096"/>
    </source>
</evidence>
<evidence type="ECO:0000256" key="9">
    <source>
        <dbReference type="ARBA" id="ARBA00005175"/>
    </source>
</evidence>
<evidence type="ECO:0000256" key="27">
    <source>
        <dbReference type="ARBA" id="ARBA00049168"/>
    </source>
</evidence>
<evidence type="ECO:0000256" key="18">
    <source>
        <dbReference type="ARBA" id="ARBA00047367"/>
    </source>
</evidence>
<dbReference type="OrthoDB" id="10039049at2759"/>
<evidence type="ECO:0000256" key="29">
    <source>
        <dbReference type="PIRNR" id="PIRNR000439"/>
    </source>
</evidence>
<dbReference type="GO" id="GO:0004144">
    <property type="term" value="F:diacylglycerol O-acyltransferase activity"/>
    <property type="evidence" value="ECO:0007669"/>
    <property type="project" value="UniProtKB-EC"/>
</dbReference>
<name>A0A8S1HHN2_9PELO</name>
<comment type="catalytic activity">
    <reaction evidence="28">
        <text>1,3-di-(9Z-octadecenoyl)-glycerol + (9Z)-octadecenoyl-CoA = 1,2,3-tri-(9Z-octadecenoyl)-glycerol + CoA</text>
        <dbReference type="Rhea" id="RHEA:38435"/>
        <dbReference type="ChEBI" id="CHEBI:53753"/>
        <dbReference type="ChEBI" id="CHEBI:57287"/>
        <dbReference type="ChEBI" id="CHEBI:57387"/>
        <dbReference type="ChEBI" id="CHEBI:75735"/>
    </reaction>
    <physiologicalReaction direction="left-to-right" evidence="28">
        <dbReference type="Rhea" id="RHEA:38436"/>
    </physiologicalReaction>
</comment>
<feature type="transmembrane region" description="Helical" evidence="32">
    <location>
        <begin position="218"/>
        <end position="240"/>
    </location>
</feature>
<feature type="transmembrane region" description="Helical" evidence="32">
    <location>
        <begin position="472"/>
        <end position="490"/>
    </location>
</feature>
<comment type="pathway">
    <text evidence="9">Lipid metabolism; glycerolipid metabolism.</text>
</comment>
<evidence type="ECO:0000256" key="32">
    <source>
        <dbReference type="SAM" id="Phobius"/>
    </source>
</evidence>
<evidence type="ECO:0000256" key="26">
    <source>
        <dbReference type="ARBA" id="ARBA00048907"/>
    </source>
</evidence>
<feature type="transmembrane region" description="Helical" evidence="32">
    <location>
        <begin position="161"/>
        <end position="185"/>
    </location>
</feature>
<reference evidence="33" key="1">
    <citation type="submission" date="2020-10" db="EMBL/GenBank/DDBJ databases">
        <authorList>
            <person name="Kikuchi T."/>
        </authorList>
    </citation>
    <scope>NUCLEOTIDE SEQUENCE</scope>
    <source>
        <strain evidence="33">NKZ352</strain>
    </source>
</reference>
<evidence type="ECO:0000256" key="5">
    <source>
        <dbReference type="ARBA" id="ARBA00001313"/>
    </source>
</evidence>
<dbReference type="InterPro" id="IPR027251">
    <property type="entry name" value="Diacylglycerol_acylTrfase1"/>
</dbReference>
<evidence type="ECO:0000256" key="30">
    <source>
        <dbReference type="PIRSR" id="PIRSR000439-1"/>
    </source>
</evidence>
<evidence type="ECO:0000256" key="3">
    <source>
        <dbReference type="ARBA" id="ARBA00000895"/>
    </source>
</evidence>
<evidence type="ECO:0000256" key="15">
    <source>
        <dbReference type="ARBA" id="ARBA00023136"/>
    </source>
</evidence>
<comment type="catalytic activity">
    <reaction evidence="4">
        <text>hexadecane-1,2-diol + 2 hexadecanoyl-CoA = 1,2-O,O-dihexadecanoyl-1,2-hexadecanediol + 2 CoA</text>
        <dbReference type="Rhea" id="RHEA:38211"/>
        <dbReference type="ChEBI" id="CHEBI:57287"/>
        <dbReference type="ChEBI" id="CHEBI:57379"/>
        <dbReference type="ChEBI" id="CHEBI:75586"/>
        <dbReference type="ChEBI" id="CHEBI:75608"/>
    </reaction>
    <physiologicalReaction direction="left-to-right" evidence="4">
        <dbReference type="Rhea" id="RHEA:38212"/>
    </physiologicalReaction>
</comment>
<evidence type="ECO:0000256" key="11">
    <source>
        <dbReference type="ARBA" id="ARBA00022679"/>
    </source>
</evidence>
<dbReference type="PANTHER" id="PTHR10408:SF7">
    <property type="entry name" value="DIACYLGLYCEROL O-ACYLTRANSFERASE 1"/>
    <property type="match status" value="1"/>
</dbReference>
<keyword evidence="15 29" id="KW-0472">Membrane</keyword>
<evidence type="ECO:0000256" key="13">
    <source>
        <dbReference type="ARBA" id="ARBA00022824"/>
    </source>
</evidence>
<comment type="catalytic activity">
    <reaction evidence="3">
        <text>13-cis-retinol + hexadecanoyl-CoA = 13-cis-retinyl hexadecanoate + CoA</text>
        <dbReference type="Rhea" id="RHEA:55296"/>
        <dbReference type="ChEBI" id="CHEBI:45479"/>
        <dbReference type="ChEBI" id="CHEBI:57287"/>
        <dbReference type="ChEBI" id="CHEBI:57379"/>
        <dbReference type="ChEBI" id="CHEBI:138722"/>
    </reaction>
    <physiologicalReaction direction="left-to-right" evidence="3">
        <dbReference type="Rhea" id="RHEA:55297"/>
    </physiologicalReaction>
</comment>
<dbReference type="InterPro" id="IPR004299">
    <property type="entry name" value="MBOAT_fam"/>
</dbReference>
<comment type="similarity">
    <text evidence="10 29">Belongs to the membrane-bound acyltransferase family. Sterol o-acyltransferase subfamily.</text>
</comment>
<dbReference type="GO" id="GO:0019432">
    <property type="term" value="P:triglyceride biosynthetic process"/>
    <property type="evidence" value="ECO:0007669"/>
    <property type="project" value="InterPro"/>
</dbReference>
<proteinExistence type="inferred from homology"/>
<keyword evidence="12 32" id="KW-0812">Transmembrane</keyword>
<dbReference type="GO" id="GO:0005789">
    <property type="term" value="C:endoplasmic reticulum membrane"/>
    <property type="evidence" value="ECO:0007669"/>
    <property type="project" value="UniProtKB-SubCell"/>
</dbReference>
<keyword evidence="16 29" id="KW-0012">Acyltransferase</keyword>
<keyword evidence="11 29" id="KW-0808">Transferase</keyword>
<comment type="catalytic activity">
    <reaction evidence="18">
        <text>1,2-di-(9Z-octadecenoyl)-sn-glycerol + (9Z)-octadecenoyl-CoA = 1,2,3-tri-(9Z-octadecenoyl)-glycerol + CoA</text>
        <dbReference type="Rhea" id="RHEA:38219"/>
        <dbReference type="ChEBI" id="CHEBI:52333"/>
        <dbReference type="ChEBI" id="CHEBI:53753"/>
        <dbReference type="ChEBI" id="CHEBI:57287"/>
        <dbReference type="ChEBI" id="CHEBI:57387"/>
    </reaction>
    <physiologicalReaction direction="left-to-right" evidence="18">
        <dbReference type="Rhea" id="RHEA:38220"/>
    </physiologicalReaction>
</comment>
<evidence type="ECO:0000256" key="6">
    <source>
        <dbReference type="ARBA" id="ARBA00001349"/>
    </source>
</evidence>
<feature type="transmembrane region" description="Helical" evidence="32">
    <location>
        <begin position="502"/>
        <end position="521"/>
    </location>
</feature>
<evidence type="ECO:0000256" key="24">
    <source>
        <dbReference type="ARBA" id="ARBA00048634"/>
    </source>
</evidence>
<feature type="transmembrane region" description="Helical" evidence="32">
    <location>
        <begin position="132"/>
        <end position="149"/>
    </location>
</feature>
<feature type="transmembrane region" description="Helical" evidence="32">
    <location>
        <begin position="443"/>
        <end position="460"/>
    </location>
</feature>
<comment type="catalytic activity">
    <reaction evidence="21">
        <text>2,3-di-(9Z)-octadecenoyl-sn-glycerol + (9Z)-octadecenoyl-CoA = 1,2,3-tri-(9Z-octadecenoyl)-glycerol + CoA</text>
        <dbReference type="Rhea" id="RHEA:38439"/>
        <dbReference type="ChEBI" id="CHEBI:53753"/>
        <dbReference type="ChEBI" id="CHEBI:57287"/>
        <dbReference type="ChEBI" id="CHEBI:57387"/>
        <dbReference type="ChEBI" id="CHEBI:75824"/>
    </reaction>
    <physiologicalReaction direction="left-to-right" evidence="21">
        <dbReference type="Rhea" id="RHEA:38440"/>
    </physiologicalReaction>
</comment>
<comment type="catalytic activity">
    <reaction evidence="1">
        <text>hexadecane-1,2-diol + hexadecanoyl-CoA = 2-hydroxyhexadecyl hexadecanoate + CoA</text>
        <dbReference type="Rhea" id="RHEA:38171"/>
        <dbReference type="ChEBI" id="CHEBI:57287"/>
        <dbReference type="ChEBI" id="CHEBI:57379"/>
        <dbReference type="ChEBI" id="CHEBI:75586"/>
        <dbReference type="ChEBI" id="CHEBI:75587"/>
    </reaction>
    <physiologicalReaction direction="left-to-right" evidence="1">
        <dbReference type="Rhea" id="RHEA:38172"/>
    </physiologicalReaction>
</comment>
<evidence type="ECO:0000256" key="8">
    <source>
        <dbReference type="ARBA" id="ARBA00004477"/>
    </source>
</evidence>
<comment type="catalytic activity">
    <reaction evidence="5">
        <text>2-(9Z-octadecenoyl)-glycerol + hexadecanoyl-CoA = 1-hexadecanoyl-2-(9Z-octadecenoyl)-sn-glycerol + CoA</text>
        <dbReference type="Rhea" id="RHEA:38071"/>
        <dbReference type="ChEBI" id="CHEBI:57287"/>
        <dbReference type="ChEBI" id="CHEBI:57379"/>
        <dbReference type="ChEBI" id="CHEBI:73990"/>
        <dbReference type="ChEBI" id="CHEBI:75466"/>
    </reaction>
    <physiologicalReaction direction="left-to-right" evidence="5">
        <dbReference type="Rhea" id="RHEA:38072"/>
    </physiologicalReaction>
</comment>
<comment type="catalytic activity">
    <reaction evidence="19">
        <text>1-O-(9Z-octadecyl)-3-(9Z-octadecenoyl)-glycerol + (9Z)-octadecenoyl-CoA = 1-O-(9Z-octadecenyl)-2,3-di-(9Z-octadecenoyl)glycerol + CoA</text>
        <dbReference type="Rhea" id="RHEA:55344"/>
        <dbReference type="ChEBI" id="CHEBI:57287"/>
        <dbReference type="ChEBI" id="CHEBI:57387"/>
        <dbReference type="ChEBI" id="CHEBI:138735"/>
        <dbReference type="ChEBI" id="CHEBI:197429"/>
    </reaction>
    <physiologicalReaction direction="left-to-right" evidence="19">
        <dbReference type="Rhea" id="RHEA:55345"/>
    </physiologicalReaction>
</comment>
<dbReference type="AlphaFoldDB" id="A0A8S1HHN2"/>
<evidence type="ECO:0000256" key="2">
    <source>
        <dbReference type="ARBA" id="ARBA00000633"/>
    </source>
</evidence>
<comment type="catalytic activity">
    <reaction evidence="26">
        <text>hexadecan-1-ol + hexadecanoyl-CoA = hexadecyl hexadecanoate + CoA</text>
        <dbReference type="Rhea" id="RHEA:38167"/>
        <dbReference type="ChEBI" id="CHEBI:16125"/>
        <dbReference type="ChEBI" id="CHEBI:57287"/>
        <dbReference type="ChEBI" id="CHEBI:57379"/>
        <dbReference type="ChEBI" id="CHEBI:75584"/>
    </reaction>
    <physiologicalReaction direction="left-to-right" evidence="26">
        <dbReference type="Rhea" id="RHEA:38168"/>
    </physiologicalReaction>
</comment>
<accession>A0A8S1HHN2</accession>
<evidence type="ECO:0000256" key="23">
    <source>
        <dbReference type="ARBA" id="ARBA00048614"/>
    </source>
</evidence>
<evidence type="ECO:0000256" key="22">
    <source>
        <dbReference type="ARBA" id="ARBA00048135"/>
    </source>
</evidence>
<protein>
    <recommendedName>
        <fullName evidence="29">O-acyltransferase</fullName>
    </recommendedName>
</protein>
<evidence type="ECO:0000256" key="31">
    <source>
        <dbReference type="SAM" id="MobiDB-lite"/>
    </source>
</evidence>
<evidence type="ECO:0000256" key="1">
    <source>
        <dbReference type="ARBA" id="ARBA00000174"/>
    </source>
</evidence>
<feature type="transmembrane region" description="Helical" evidence="32">
    <location>
        <begin position="378"/>
        <end position="399"/>
    </location>
</feature>
<keyword evidence="14 32" id="KW-1133">Transmembrane helix</keyword>
<evidence type="ECO:0000256" key="19">
    <source>
        <dbReference type="ARBA" id="ARBA00047609"/>
    </source>
</evidence>
<evidence type="ECO:0000256" key="28">
    <source>
        <dbReference type="ARBA" id="ARBA00049549"/>
    </source>
</evidence>
<comment type="subunit">
    <text evidence="17">Homodimer or homotetramer; both forms have similar enzymatic activities.</text>
</comment>
<organism evidence="33 34">
    <name type="scientific">Caenorhabditis auriculariae</name>
    <dbReference type="NCBI Taxonomy" id="2777116"/>
    <lineage>
        <taxon>Eukaryota</taxon>
        <taxon>Metazoa</taxon>
        <taxon>Ecdysozoa</taxon>
        <taxon>Nematoda</taxon>
        <taxon>Chromadorea</taxon>
        <taxon>Rhabditida</taxon>
        <taxon>Rhabditina</taxon>
        <taxon>Rhabditomorpha</taxon>
        <taxon>Rhabditoidea</taxon>
        <taxon>Rhabditidae</taxon>
        <taxon>Peloderinae</taxon>
        <taxon>Caenorhabditis</taxon>
    </lineage>
</organism>
<dbReference type="Pfam" id="PF03062">
    <property type="entry name" value="MBOAT"/>
    <property type="match status" value="1"/>
</dbReference>
<evidence type="ECO:0000256" key="12">
    <source>
        <dbReference type="ARBA" id="ARBA00022692"/>
    </source>
</evidence>
<keyword evidence="13 29" id="KW-0256">Endoplasmic reticulum</keyword>
<evidence type="ECO:0000256" key="10">
    <source>
        <dbReference type="ARBA" id="ARBA00009010"/>
    </source>
</evidence>
<dbReference type="Proteomes" id="UP000835052">
    <property type="component" value="Unassembled WGS sequence"/>
</dbReference>
<comment type="catalytic activity">
    <reaction evidence="20">
        <text>1-O-(9Z-octadecenyl)-glycerol + (9Z)-octadecenoyl-CoA = 1-O-(9Z-octadecyl)-3-(9Z-octadecenoyl)-glycerol + CoA</text>
        <dbReference type="Rhea" id="RHEA:55340"/>
        <dbReference type="ChEBI" id="CHEBI:34116"/>
        <dbReference type="ChEBI" id="CHEBI:57287"/>
        <dbReference type="ChEBI" id="CHEBI:57387"/>
        <dbReference type="ChEBI" id="CHEBI:197429"/>
    </reaction>
    <physiologicalReaction direction="left-to-right" evidence="20">
        <dbReference type="Rhea" id="RHEA:55341"/>
    </physiologicalReaction>
</comment>
<dbReference type="PANTHER" id="PTHR10408">
    <property type="entry name" value="STEROL O-ACYLTRANSFERASE"/>
    <property type="match status" value="1"/>
</dbReference>
<keyword evidence="34" id="KW-1185">Reference proteome</keyword>